<evidence type="ECO:0000256" key="1">
    <source>
        <dbReference type="ARBA" id="ARBA00022664"/>
    </source>
</evidence>
<evidence type="ECO:0000313" key="8">
    <source>
        <dbReference type="Proteomes" id="UP001165060"/>
    </source>
</evidence>
<dbReference type="EMBL" id="BRYB01003808">
    <property type="protein sequence ID" value="GMI21012.1"/>
    <property type="molecule type" value="Genomic_DNA"/>
</dbReference>
<feature type="region of interest" description="Disordered" evidence="5">
    <location>
        <begin position="1"/>
        <end position="91"/>
    </location>
</feature>
<feature type="compositionally biased region" description="Low complexity" evidence="5">
    <location>
        <begin position="1"/>
        <end position="21"/>
    </location>
</feature>
<dbReference type="Proteomes" id="UP001165060">
    <property type="component" value="Unassembled WGS sequence"/>
</dbReference>
<feature type="compositionally biased region" description="Basic residues" evidence="5">
    <location>
        <begin position="69"/>
        <end position="81"/>
    </location>
</feature>
<evidence type="ECO:0000313" key="7">
    <source>
        <dbReference type="EMBL" id="GMI21012.1"/>
    </source>
</evidence>
<evidence type="ECO:0000256" key="5">
    <source>
        <dbReference type="SAM" id="MobiDB-lite"/>
    </source>
</evidence>
<sequence length="424" mass="46319">MDRPRQQPSSSHSPSRAPSDSGHSRSSRDRDRDRRRDRSRSRSSERDRDRDRDRHRRRDRSRSRSRDRERRRRRSRSRSRSRSPERPRRDRFAAAAANASLYGGGALPASLGTGAAQSAMALPGGYNNPNHSLAMAQAARALPSNAMVPLAQGGLGLCPLDVGGSCILNHPMKMNRELFVGNTPPGTDDQVLHNFLNAAMQRVGLALPNLPTINAGKPVVQTRVSAKFAFAQTRTEVEAANLLNLTGIPFMGAFLRITRPGKYAGVATPHKTWQELTGQATGAPVQPIGGAVVSAALPGAGGGGGAEVFDPNNKIFRELFVGNTLPDWNPDELKDFFNQTLNQVNLFQSGRDPVIKSRICGKFAFVECRTPEDAAYALNLNGIPYLGQELKMTRPSRYPGIVSEYHSMGPYTAMMTAFFVSSAV</sequence>
<feature type="domain" description="RRM" evidence="6">
    <location>
        <begin position="317"/>
        <end position="397"/>
    </location>
</feature>
<dbReference type="PANTHER" id="PTHR23139">
    <property type="entry name" value="RNA-BINDING PROTEIN"/>
    <property type="match status" value="1"/>
</dbReference>
<gene>
    <name evidence="7" type="ORF">TeGR_g12531</name>
</gene>
<dbReference type="InterPro" id="IPR035979">
    <property type="entry name" value="RBD_domain_sf"/>
</dbReference>
<dbReference type="InterPro" id="IPR012677">
    <property type="entry name" value="Nucleotide-bd_a/b_plait_sf"/>
</dbReference>
<dbReference type="SMART" id="SM00360">
    <property type="entry name" value="RRM"/>
    <property type="match status" value="2"/>
</dbReference>
<evidence type="ECO:0000256" key="2">
    <source>
        <dbReference type="ARBA" id="ARBA00022884"/>
    </source>
</evidence>
<evidence type="ECO:0000259" key="6">
    <source>
        <dbReference type="PROSITE" id="PS50102"/>
    </source>
</evidence>
<accession>A0ABQ6M7E4</accession>
<keyword evidence="2 4" id="KW-0694">RNA-binding</keyword>
<feature type="compositionally biased region" description="Basic and acidic residues" evidence="5">
    <location>
        <begin position="82"/>
        <end position="91"/>
    </location>
</feature>
<protein>
    <recommendedName>
        <fullName evidence="6">RRM domain-containing protein</fullName>
    </recommendedName>
</protein>
<keyword evidence="3" id="KW-0508">mRNA splicing</keyword>
<evidence type="ECO:0000256" key="4">
    <source>
        <dbReference type="PROSITE-ProRule" id="PRU00176"/>
    </source>
</evidence>
<keyword evidence="8" id="KW-1185">Reference proteome</keyword>
<dbReference type="Gene3D" id="3.30.70.330">
    <property type="match status" value="2"/>
</dbReference>
<dbReference type="Pfam" id="PF00076">
    <property type="entry name" value="RRM_1"/>
    <property type="match status" value="1"/>
</dbReference>
<dbReference type="InterPro" id="IPR000504">
    <property type="entry name" value="RRM_dom"/>
</dbReference>
<reference evidence="7 8" key="1">
    <citation type="journal article" date="2023" name="Commun. Biol.">
        <title>Genome analysis of Parmales, the sister group of diatoms, reveals the evolutionary specialization of diatoms from phago-mixotrophs to photoautotrophs.</title>
        <authorList>
            <person name="Ban H."/>
            <person name="Sato S."/>
            <person name="Yoshikawa S."/>
            <person name="Yamada K."/>
            <person name="Nakamura Y."/>
            <person name="Ichinomiya M."/>
            <person name="Sato N."/>
            <person name="Blanc-Mathieu R."/>
            <person name="Endo H."/>
            <person name="Kuwata A."/>
            <person name="Ogata H."/>
        </authorList>
    </citation>
    <scope>NUCLEOTIDE SEQUENCE [LARGE SCALE GENOMIC DNA]</scope>
</reference>
<dbReference type="PROSITE" id="PS50102">
    <property type="entry name" value="RRM"/>
    <property type="match status" value="1"/>
</dbReference>
<comment type="caution">
    <text evidence="7">The sequence shown here is derived from an EMBL/GenBank/DDBJ whole genome shotgun (WGS) entry which is preliminary data.</text>
</comment>
<keyword evidence="1" id="KW-0507">mRNA processing</keyword>
<name>A0ABQ6M7E4_9STRA</name>
<proteinExistence type="predicted"/>
<feature type="compositionally biased region" description="Basic and acidic residues" evidence="5">
    <location>
        <begin position="22"/>
        <end position="52"/>
    </location>
</feature>
<dbReference type="SUPFAM" id="SSF54928">
    <property type="entry name" value="RNA-binding domain, RBD"/>
    <property type="match status" value="2"/>
</dbReference>
<evidence type="ECO:0000256" key="3">
    <source>
        <dbReference type="ARBA" id="ARBA00023187"/>
    </source>
</evidence>
<organism evidence="7 8">
    <name type="scientific">Tetraparma gracilis</name>
    <dbReference type="NCBI Taxonomy" id="2962635"/>
    <lineage>
        <taxon>Eukaryota</taxon>
        <taxon>Sar</taxon>
        <taxon>Stramenopiles</taxon>
        <taxon>Ochrophyta</taxon>
        <taxon>Bolidophyceae</taxon>
        <taxon>Parmales</taxon>
        <taxon>Triparmaceae</taxon>
        <taxon>Tetraparma</taxon>
    </lineage>
</organism>